<organism evidence="1">
    <name type="scientific">marine metagenome</name>
    <dbReference type="NCBI Taxonomy" id="408172"/>
    <lineage>
        <taxon>unclassified sequences</taxon>
        <taxon>metagenomes</taxon>
        <taxon>ecological metagenomes</taxon>
    </lineage>
</organism>
<evidence type="ECO:0000313" key="1">
    <source>
        <dbReference type="EMBL" id="SVB65910.1"/>
    </source>
</evidence>
<dbReference type="AlphaFoldDB" id="A0A382FSC0"/>
<dbReference type="EMBL" id="UINC01051579">
    <property type="protein sequence ID" value="SVB65910.1"/>
    <property type="molecule type" value="Genomic_DNA"/>
</dbReference>
<dbReference type="Pfam" id="PF07302">
    <property type="entry name" value="AroM"/>
    <property type="match status" value="1"/>
</dbReference>
<dbReference type="InterPro" id="IPR010843">
    <property type="entry name" value="Uncharacterised_AroM"/>
</dbReference>
<gene>
    <name evidence="1" type="ORF">METZ01_LOCUS218764</name>
</gene>
<sequence>MKKKLLGLVSIGQSPRQDYIQAFKPYAPDAEIRVVGALDGKSRDEIDRLAQQPTAYPLLTRLTDGDHVEIDLTILAPLVAVKSQELAQEGAGLVVVMCTGGFPEVVCDTPVLLPGKMLPAVVGALSRTRRVGVVTPTRDQVSAALTKWKADGFEPIVTWAAPHVHSEIARAAKEMADPDVEVVVLDCMGHDESYRIEFALLCGRPTVLAQSLVARVAGEWV</sequence>
<proteinExistence type="predicted"/>
<evidence type="ECO:0008006" key="2">
    <source>
        <dbReference type="Google" id="ProtNLM"/>
    </source>
</evidence>
<name>A0A382FSC0_9ZZZZ</name>
<reference evidence="1" key="1">
    <citation type="submission" date="2018-05" db="EMBL/GenBank/DDBJ databases">
        <authorList>
            <person name="Lanie J.A."/>
            <person name="Ng W.-L."/>
            <person name="Kazmierczak K.M."/>
            <person name="Andrzejewski T.M."/>
            <person name="Davidsen T.M."/>
            <person name="Wayne K.J."/>
            <person name="Tettelin H."/>
            <person name="Glass J.I."/>
            <person name="Rusch D."/>
            <person name="Podicherti R."/>
            <person name="Tsui H.-C.T."/>
            <person name="Winkler M.E."/>
        </authorList>
    </citation>
    <scope>NUCLEOTIDE SEQUENCE</scope>
</reference>
<accession>A0A382FSC0</accession>
<protein>
    <recommendedName>
        <fullName evidence="2">AroM protein</fullName>
    </recommendedName>
</protein>